<accession>A0A0N0XJ99</accession>
<proteinExistence type="predicted"/>
<name>A0A0N0XJ99_9NEIS</name>
<dbReference type="SUPFAM" id="SSF48452">
    <property type="entry name" value="TPR-like"/>
    <property type="match status" value="1"/>
</dbReference>
<comment type="caution">
    <text evidence="1">The sequence shown here is derived from an EMBL/GenBank/DDBJ whole genome shotgun (WGS) entry which is preliminary data.</text>
</comment>
<evidence type="ECO:0008006" key="3">
    <source>
        <dbReference type="Google" id="ProtNLM"/>
    </source>
</evidence>
<dbReference type="STRING" id="857265.WG78_08220"/>
<sequence>MADAPLIRRLSPEGNVKSGRPQAKSPYATPEAVLTFWFGCPDDPDYGQNKARWWTADDAFDAAVRRHFLATWQAAGKGKLDGWAVDARGTLALILVLDQFSRNLQRRSAATYAHDANALQWALHAIAQGWDQQLPLLQRAFLYLPLEHAEDVALQRQAVELFTPYRDVAGLENFYTSAVTHCDVVTRFGRFPHRNTLFGRSSTPEELAYLAANPRGY</sequence>
<dbReference type="AlphaFoldDB" id="A0A0N0XJ99"/>
<dbReference type="Proteomes" id="UP000037939">
    <property type="component" value="Unassembled WGS sequence"/>
</dbReference>
<dbReference type="Gene3D" id="1.25.40.10">
    <property type="entry name" value="Tetratricopeptide repeat domain"/>
    <property type="match status" value="1"/>
</dbReference>
<dbReference type="EMBL" id="LAQT01000006">
    <property type="protein sequence ID" value="KPC53491.1"/>
    <property type="molecule type" value="Genomic_DNA"/>
</dbReference>
<reference evidence="1 2" key="1">
    <citation type="submission" date="2015-07" db="EMBL/GenBank/DDBJ databases">
        <title>Draft genome sequence of the Amantichitinum ursilacus IGB-41, a new chitin-degrading bacterium.</title>
        <authorList>
            <person name="Kirstahler P."/>
            <person name="Guenther M."/>
            <person name="Grumaz C."/>
            <person name="Rupp S."/>
            <person name="Zibek S."/>
            <person name="Sohn K."/>
        </authorList>
    </citation>
    <scope>NUCLEOTIDE SEQUENCE [LARGE SCALE GENOMIC DNA]</scope>
    <source>
        <strain evidence="1 2">IGB-41</strain>
    </source>
</reference>
<dbReference type="Pfam" id="PF06041">
    <property type="entry name" value="DUF924"/>
    <property type="match status" value="1"/>
</dbReference>
<dbReference type="OrthoDB" id="7593450at2"/>
<keyword evidence="2" id="KW-1185">Reference proteome</keyword>
<dbReference type="RefSeq" id="WP_083458875.1">
    <property type="nucleotide sequence ID" value="NZ_LAQT01000006.1"/>
</dbReference>
<dbReference type="InterPro" id="IPR010323">
    <property type="entry name" value="DUF924"/>
</dbReference>
<dbReference type="Gene3D" id="1.20.58.320">
    <property type="entry name" value="TPR-like"/>
    <property type="match status" value="1"/>
</dbReference>
<gene>
    <name evidence="1" type="ORF">WG78_08220</name>
</gene>
<evidence type="ECO:0000313" key="1">
    <source>
        <dbReference type="EMBL" id="KPC53491.1"/>
    </source>
</evidence>
<organism evidence="1 2">
    <name type="scientific">Amantichitinum ursilacus</name>
    <dbReference type="NCBI Taxonomy" id="857265"/>
    <lineage>
        <taxon>Bacteria</taxon>
        <taxon>Pseudomonadati</taxon>
        <taxon>Pseudomonadota</taxon>
        <taxon>Betaproteobacteria</taxon>
        <taxon>Neisseriales</taxon>
        <taxon>Chitinibacteraceae</taxon>
        <taxon>Amantichitinum</taxon>
    </lineage>
</organism>
<dbReference type="InterPro" id="IPR011990">
    <property type="entry name" value="TPR-like_helical_dom_sf"/>
</dbReference>
<protein>
    <recommendedName>
        <fullName evidence="3">DUF924 domain-containing protein</fullName>
    </recommendedName>
</protein>
<evidence type="ECO:0000313" key="2">
    <source>
        <dbReference type="Proteomes" id="UP000037939"/>
    </source>
</evidence>